<name>F1YZJ1_9STRE</name>
<evidence type="ECO:0000313" key="1">
    <source>
        <dbReference type="EMBL" id="EGE53146.1"/>
    </source>
</evidence>
<dbReference type="HOGENOM" id="CLU_3240315_0_0_9"/>
<dbReference type="EMBL" id="AEUT02000001">
    <property type="protein sequence ID" value="EGE53146.1"/>
    <property type="molecule type" value="Genomic_DNA"/>
</dbReference>
<dbReference type="AlphaFoldDB" id="F1YZJ1"/>
<protein>
    <submittedName>
        <fullName evidence="1">Conserved domain protein</fullName>
    </submittedName>
</protein>
<sequence length="43" mass="5097">MTKIYKTFTLEKGKMAIVSEKLNIILKTKEKLRKMLIDKNREA</sequence>
<dbReference type="Proteomes" id="UP000003732">
    <property type="component" value="Unassembled WGS sequence"/>
</dbReference>
<comment type="caution">
    <text evidence="1">The sequence shown here is derived from an EMBL/GenBank/DDBJ whole genome shotgun (WGS) entry which is preliminary data.</text>
</comment>
<gene>
    <name evidence="1" type="ORF">SPB_1721</name>
</gene>
<accession>F1YZJ1</accession>
<reference evidence="1 2" key="1">
    <citation type="submission" date="2011-02" db="EMBL/GenBank/DDBJ databases">
        <authorList>
            <person name="Stanhope M.J."/>
            <person name="Durkin A.S."/>
            <person name="Hostetler J."/>
            <person name="Kim M."/>
            <person name="Radune D."/>
            <person name="Singh I."/>
            <person name="Town C.D."/>
        </authorList>
    </citation>
    <scope>NUCLEOTIDE SEQUENCE [LARGE SCALE GENOMIC DNA]</scope>
    <source>
        <strain evidence="1 2">NCFD 2020</strain>
    </source>
</reference>
<organism evidence="1 2">
    <name type="scientific">Streptococcus parauberis NCFD 2020</name>
    <dbReference type="NCBI Taxonomy" id="873447"/>
    <lineage>
        <taxon>Bacteria</taxon>
        <taxon>Bacillati</taxon>
        <taxon>Bacillota</taxon>
        <taxon>Bacilli</taxon>
        <taxon>Lactobacillales</taxon>
        <taxon>Streptococcaceae</taxon>
        <taxon>Streptococcus</taxon>
    </lineage>
</organism>
<evidence type="ECO:0000313" key="2">
    <source>
        <dbReference type="Proteomes" id="UP000003732"/>
    </source>
</evidence>
<proteinExistence type="predicted"/>